<evidence type="ECO:0000256" key="3">
    <source>
        <dbReference type="ARBA" id="ARBA00006883"/>
    </source>
</evidence>
<dbReference type="GO" id="GO:0000155">
    <property type="term" value="F:phosphorelay sensor kinase activity"/>
    <property type="evidence" value="ECO:0007669"/>
    <property type="project" value="InterPro"/>
</dbReference>
<organism evidence="17 18">
    <name type="scientific">Rivihabitans pingtungensis</name>
    <dbReference type="NCBI Taxonomy" id="1054498"/>
    <lineage>
        <taxon>Bacteria</taxon>
        <taxon>Pseudomonadati</taxon>
        <taxon>Pseudomonadota</taxon>
        <taxon>Betaproteobacteria</taxon>
        <taxon>Neisseriales</taxon>
        <taxon>Aquaspirillaceae</taxon>
        <taxon>Rivihabitans</taxon>
    </lineage>
</organism>
<dbReference type="GO" id="GO:0004674">
    <property type="term" value="F:protein serine/threonine kinase activity"/>
    <property type="evidence" value="ECO:0007669"/>
    <property type="project" value="UniProtKB-KW"/>
</dbReference>
<dbReference type="HAMAP" id="MF_01249">
    <property type="entry name" value="HPr_kinase"/>
    <property type="match status" value="1"/>
</dbReference>
<evidence type="ECO:0000259" key="16">
    <source>
        <dbReference type="Pfam" id="PF07475"/>
    </source>
</evidence>
<dbReference type="AlphaFoldDB" id="A0A318L022"/>
<dbReference type="Gene3D" id="3.40.50.300">
    <property type="entry name" value="P-loop containing nucleotide triphosphate hydrolases"/>
    <property type="match status" value="1"/>
</dbReference>
<dbReference type="InterPro" id="IPR027417">
    <property type="entry name" value="P-loop_NTPase"/>
</dbReference>
<dbReference type="InterPro" id="IPR028979">
    <property type="entry name" value="Ser_kin/Pase_Hpr-like_N_sf"/>
</dbReference>
<keyword evidence="5 14" id="KW-0723">Serine/threonine-protein kinase</keyword>
<feature type="active site" description="Proton acceptor; for phosphorylation activity. Proton donor; for dephosphorylation activity" evidence="14">
    <location>
        <position position="180"/>
    </location>
</feature>
<comment type="catalytic activity">
    <reaction evidence="13 14">
        <text>[HPr protein]-O-phospho-L-serine + phosphate + H(+) = [HPr protein]-L-serine + diphosphate</text>
        <dbReference type="Rhea" id="RHEA:46604"/>
        <dbReference type="Rhea" id="RHEA-COMP:11602"/>
        <dbReference type="Rhea" id="RHEA-COMP:11603"/>
        <dbReference type="ChEBI" id="CHEBI:15378"/>
        <dbReference type="ChEBI" id="CHEBI:29999"/>
        <dbReference type="ChEBI" id="CHEBI:33019"/>
        <dbReference type="ChEBI" id="CHEBI:43474"/>
        <dbReference type="ChEBI" id="CHEBI:83421"/>
    </reaction>
</comment>
<comment type="similarity">
    <text evidence="3 14">Belongs to the HPrK/P family.</text>
</comment>
<evidence type="ECO:0000256" key="6">
    <source>
        <dbReference type="ARBA" id="ARBA00022679"/>
    </source>
</evidence>
<feature type="active site" evidence="14">
    <location>
        <position position="141"/>
    </location>
</feature>
<feature type="region of interest" description="Important for the catalytic mechanism of dephosphorylation" evidence="14">
    <location>
        <begin position="269"/>
        <end position="274"/>
    </location>
</feature>
<evidence type="ECO:0000256" key="2">
    <source>
        <dbReference type="ARBA" id="ARBA00001946"/>
    </source>
</evidence>
<feature type="domain" description="HPr kinase/phosphorylase C-terminal" evidence="16">
    <location>
        <begin position="134"/>
        <end position="304"/>
    </location>
</feature>
<comment type="cofactor">
    <cofactor evidence="2 14">
        <name>Mg(2+)</name>
        <dbReference type="ChEBI" id="CHEBI:18420"/>
    </cofactor>
</comment>
<accession>A0A318L022</accession>
<dbReference type="Gene3D" id="3.40.1390.20">
    <property type="entry name" value="HprK N-terminal domain-like"/>
    <property type="match status" value="1"/>
</dbReference>
<name>A0A318L022_9NEIS</name>
<comment type="caution">
    <text evidence="17">The sequence shown here is derived from an EMBL/GenBank/DDBJ whole genome shotgun (WGS) entry which is preliminary data.</text>
</comment>
<evidence type="ECO:0000256" key="4">
    <source>
        <dbReference type="ARBA" id="ARBA00011643"/>
    </source>
</evidence>
<dbReference type="InterPro" id="IPR003755">
    <property type="entry name" value="HPr(Ser)_kin/Pase"/>
</dbReference>
<keyword evidence="11 14" id="KW-0460">Magnesium</keyword>
<dbReference type="RefSeq" id="WP_110390789.1">
    <property type="nucleotide sequence ID" value="NZ_CALCOA010000204.1"/>
</dbReference>
<protein>
    <recommendedName>
        <fullName evidence="14">HPr kinase/phosphorylase</fullName>
        <shortName evidence="14">HPrK/P</shortName>
        <ecNumber evidence="14">2.7.11.-</ecNumber>
        <ecNumber evidence="14">2.7.4.-</ecNumber>
    </recommendedName>
    <alternativeName>
        <fullName evidence="14">HPr(Ser) kinase/phosphorylase</fullName>
    </alternativeName>
</protein>
<evidence type="ECO:0000256" key="12">
    <source>
        <dbReference type="ARBA" id="ARBA00023268"/>
    </source>
</evidence>
<comment type="domain">
    <text evidence="14">The Walker A ATP-binding motif also binds Pi and PPi.</text>
</comment>
<sequence length="318" mass="35268">MPSISVRRLYQDNVKKLDLVWVAGSSGTDNRIHADQQRPTLALVGHVNLIHPNSIQVFGLAEIQYLNGLGETDAQRMLDQLFALPISAIIVANDQPLPKGLRAQCEQHNVPLLTSSQPSPYLMDVMRIYLARVLAASTIMHGVFLDVLEVGVLITGESSMGKSELALDLISRGHGLVADDAVELYRIGPETLEGRCPDVLRDFLEVRGLGILNIRAIFGETAVRPKKVLKLIIHLVKATDQSMRELDRLNIQSETQDILDVAIRKVTLPVAAGRNLAVLVEAAVRNYILQLRGIDSTRDFIERQTRFLREQEHAADPD</sequence>
<comment type="subunit">
    <text evidence="4 14">Homohexamer.</text>
</comment>
<dbReference type="SUPFAM" id="SSF53795">
    <property type="entry name" value="PEP carboxykinase-like"/>
    <property type="match status" value="1"/>
</dbReference>
<evidence type="ECO:0000256" key="10">
    <source>
        <dbReference type="ARBA" id="ARBA00022840"/>
    </source>
</evidence>
<comment type="caution">
    <text evidence="14">Lacks conserved residue(s) required for the propagation of feature annotation.</text>
</comment>
<feature type="binding site" evidence="14">
    <location>
        <position position="163"/>
    </location>
    <ligand>
        <name>Mg(2+)</name>
        <dbReference type="ChEBI" id="CHEBI:18420"/>
    </ligand>
</feature>
<proteinExistence type="inferred from homology"/>
<dbReference type="InterPro" id="IPR011104">
    <property type="entry name" value="Hpr_kin/Pase_C"/>
</dbReference>
<feature type="region of interest" description="Important for the catalytic mechanism of both phosphorylation and dephosphorylation" evidence="14">
    <location>
        <begin position="204"/>
        <end position="213"/>
    </location>
</feature>
<dbReference type="InterPro" id="IPR011126">
    <property type="entry name" value="Hpr_kin/Pase_Hpr_N"/>
</dbReference>
<dbReference type="FunFam" id="3.40.50.300:FF:000174">
    <property type="entry name" value="HPr kinase/phosphorylase"/>
    <property type="match status" value="1"/>
</dbReference>
<dbReference type="PANTHER" id="PTHR30305">
    <property type="entry name" value="PROTEIN YJDM-RELATED"/>
    <property type="match status" value="1"/>
</dbReference>
<evidence type="ECO:0000313" key="18">
    <source>
        <dbReference type="Proteomes" id="UP000247555"/>
    </source>
</evidence>
<dbReference type="GO" id="GO:0000287">
    <property type="term" value="F:magnesium ion binding"/>
    <property type="evidence" value="ECO:0007669"/>
    <property type="project" value="UniProtKB-UniRule"/>
</dbReference>
<dbReference type="GO" id="GO:0006109">
    <property type="term" value="P:regulation of carbohydrate metabolic process"/>
    <property type="evidence" value="ECO:0007669"/>
    <property type="project" value="UniProtKB-UniRule"/>
</dbReference>
<dbReference type="NCBIfam" id="TIGR00679">
    <property type="entry name" value="hpr-ser"/>
    <property type="match status" value="1"/>
</dbReference>
<comment type="catalytic activity">
    <reaction evidence="1 14">
        <text>[HPr protein]-L-serine + ATP = [HPr protein]-O-phospho-L-serine + ADP + H(+)</text>
        <dbReference type="Rhea" id="RHEA:46600"/>
        <dbReference type="Rhea" id="RHEA-COMP:11602"/>
        <dbReference type="Rhea" id="RHEA-COMP:11603"/>
        <dbReference type="ChEBI" id="CHEBI:15378"/>
        <dbReference type="ChEBI" id="CHEBI:29999"/>
        <dbReference type="ChEBI" id="CHEBI:30616"/>
        <dbReference type="ChEBI" id="CHEBI:83421"/>
        <dbReference type="ChEBI" id="CHEBI:456216"/>
    </reaction>
</comment>
<feature type="domain" description="HPr(Ser) kinase/phosphorylase N-terminal" evidence="15">
    <location>
        <begin position="4"/>
        <end position="130"/>
    </location>
</feature>
<comment type="function">
    <text evidence="14">Catalyzes the ATP- as well as the pyrophosphate-dependent phosphorylation of a specific serine residue in HPr, a phosphocarrier protein of the phosphoenolpyruvate-dependent sugar phosphotransferase system (PTS). HprK/P also catalyzes the pyrophosphate-producing, inorganic phosphate-dependent dephosphorylation (phosphorolysis) of seryl-phosphorylated HPr (P-Ser-HPr).</text>
</comment>
<dbReference type="Pfam" id="PF07475">
    <property type="entry name" value="Hpr_kinase_C"/>
    <property type="match status" value="1"/>
</dbReference>
<keyword evidence="8 14" id="KW-0547">Nucleotide-binding</keyword>
<evidence type="ECO:0000256" key="1">
    <source>
        <dbReference type="ARBA" id="ARBA00001120"/>
    </source>
</evidence>
<evidence type="ECO:0000256" key="5">
    <source>
        <dbReference type="ARBA" id="ARBA00022527"/>
    </source>
</evidence>
<keyword evidence="18" id="KW-1185">Reference proteome</keyword>
<keyword evidence="9 14" id="KW-0418">Kinase</keyword>
<evidence type="ECO:0000256" key="11">
    <source>
        <dbReference type="ARBA" id="ARBA00022842"/>
    </source>
</evidence>
<dbReference type="GO" id="GO:0004712">
    <property type="term" value="F:protein serine/threonine/tyrosine kinase activity"/>
    <property type="evidence" value="ECO:0007669"/>
    <property type="project" value="UniProtKB-UniRule"/>
</dbReference>
<dbReference type="PANTHER" id="PTHR30305:SF1">
    <property type="entry name" value="HPR KINASE_PHOSPHORYLASE"/>
    <property type="match status" value="1"/>
</dbReference>
<keyword evidence="6 14" id="KW-0808">Transferase</keyword>
<evidence type="ECO:0000256" key="7">
    <source>
        <dbReference type="ARBA" id="ARBA00022723"/>
    </source>
</evidence>
<dbReference type="EC" id="2.7.11.-" evidence="14"/>
<gene>
    <name evidence="14" type="primary">hprK</name>
    <name evidence="17" type="ORF">DFR34_10997</name>
</gene>
<keyword evidence="7 14" id="KW-0479">Metal-binding</keyword>
<evidence type="ECO:0000256" key="9">
    <source>
        <dbReference type="ARBA" id="ARBA00022777"/>
    </source>
</evidence>
<dbReference type="EC" id="2.7.4.-" evidence="14"/>
<evidence type="ECO:0000256" key="14">
    <source>
        <dbReference type="HAMAP-Rule" id="MF_01249"/>
    </source>
</evidence>
<evidence type="ECO:0000259" key="15">
    <source>
        <dbReference type="Pfam" id="PF02603"/>
    </source>
</evidence>
<dbReference type="OrthoDB" id="9778803at2"/>
<feature type="binding site" evidence="14">
    <location>
        <position position="205"/>
    </location>
    <ligand>
        <name>Mg(2+)</name>
        <dbReference type="ChEBI" id="CHEBI:18420"/>
    </ligand>
</feature>
<dbReference type="CDD" id="cd01918">
    <property type="entry name" value="HprK_C"/>
    <property type="match status" value="1"/>
</dbReference>
<dbReference type="Proteomes" id="UP000247555">
    <property type="component" value="Unassembled WGS sequence"/>
</dbReference>
<feature type="active site" evidence="14">
    <location>
        <position position="162"/>
    </location>
</feature>
<feature type="active site" evidence="14">
    <location>
        <position position="248"/>
    </location>
</feature>
<evidence type="ECO:0000256" key="8">
    <source>
        <dbReference type="ARBA" id="ARBA00022741"/>
    </source>
</evidence>
<reference evidence="17 18" key="1">
    <citation type="submission" date="2018-05" db="EMBL/GenBank/DDBJ databases">
        <title>Genomic Encyclopedia of Type Strains, Phase IV (KMG-IV): sequencing the most valuable type-strain genomes for metagenomic binning, comparative biology and taxonomic classification.</title>
        <authorList>
            <person name="Goeker M."/>
        </authorList>
    </citation>
    <scope>NUCLEOTIDE SEQUENCE [LARGE SCALE GENOMIC DNA]</scope>
    <source>
        <strain evidence="17 18">DSM 29661</strain>
    </source>
</reference>
<comment type="miscellaneous">
    <text evidence="14">Both phosphorylation and phosphorolysis are carried out by the same active site and suggest a common mechanism for both reactions.</text>
</comment>
<keyword evidence="12 14" id="KW-0511">Multifunctional enzyme</keyword>
<dbReference type="EMBL" id="QJKI01000009">
    <property type="protein sequence ID" value="PXX78873.1"/>
    <property type="molecule type" value="Genomic_DNA"/>
</dbReference>
<evidence type="ECO:0000313" key="17">
    <source>
        <dbReference type="EMBL" id="PXX78873.1"/>
    </source>
</evidence>
<dbReference type="GO" id="GO:0005524">
    <property type="term" value="F:ATP binding"/>
    <property type="evidence" value="ECO:0007669"/>
    <property type="project" value="UniProtKB-UniRule"/>
</dbReference>
<dbReference type="Pfam" id="PF02603">
    <property type="entry name" value="Hpr_kinase_N"/>
    <property type="match status" value="1"/>
</dbReference>
<evidence type="ECO:0000256" key="13">
    <source>
        <dbReference type="ARBA" id="ARBA00047657"/>
    </source>
</evidence>
<keyword evidence="10 14" id="KW-0067">ATP-binding</keyword>
<dbReference type="SUPFAM" id="SSF75138">
    <property type="entry name" value="HprK N-terminal domain-like"/>
    <property type="match status" value="1"/>
</dbReference>